<proteinExistence type="predicted"/>
<organism evidence="1">
    <name type="scientific">marine sediment metagenome</name>
    <dbReference type="NCBI Taxonomy" id="412755"/>
    <lineage>
        <taxon>unclassified sequences</taxon>
        <taxon>metagenomes</taxon>
        <taxon>ecological metagenomes</taxon>
    </lineage>
</organism>
<dbReference type="AlphaFoldDB" id="X1EPF9"/>
<dbReference type="EMBL" id="BARU01009304">
    <property type="protein sequence ID" value="GAH35296.1"/>
    <property type="molecule type" value="Genomic_DNA"/>
</dbReference>
<sequence>MKEHLQIKITLTTTNEYAIAKILSLVVYVDVPDKNLEILNRLIAQAGTTIVFADESIDFYKVRSIVLTTVGASPLKPILTAQSNSQCTIKLFDKDDAAQEGYINLSAVGY</sequence>
<name>X1EPF9_9ZZZZ</name>
<evidence type="ECO:0000313" key="1">
    <source>
        <dbReference type="EMBL" id="GAH35296.1"/>
    </source>
</evidence>
<comment type="caution">
    <text evidence="1">The sequence shown here is derived from an EMBL/GenBank/DDBJ whole genome shotgun (WGS) entry which is preliminary data.</text>
</comment>
<reference evidence="1" key="1">
    <citation type="journal article" date="2014" name="Front. Microbiol.">
        <title>High frequency of phylogenetically diverse reductive dehalogenase-homologous genes in deep subseafloor sedimentary metagenomes.</title>
        <authorList>
            <person name="Kawai M."/>
            <person name="Futagami T."/>
            <person name="Toyoda A."/>
            <person name="Takaki Y."/>
            <person name="Nishi S."/>
            <person name="Hori S."/>
            <person name="Arai W."/>
            <person name="Tsubouchi T."/>
            <person name="Morono Y."/>
            <person name="Uchiyama I."/>
            <person name="Ito T."/>
            <person name="Fujiyama A."/>
            <person name="Inagaki F."/>
            <person name="Takami H."/>
        </authorList>
    </citation>
    <scope>NUCLEOTIDE SEQUENCE</scope>
    <source>
        <strain evidence="1">Expedition CK06-06</strain>
    </source>
</reference>
<gene>
    <name evidence="1" type="ORF">S03H2_17987</name>
</gene>
<accession>X1EPF9</accession>
<protein>
    <submittedName>
        <fullName evidence="1">Uncharacterized protein</fullName>
    </submittedName>
</protein>